<dbReference type="Gene3D" id="3.90.76.10">
    <property type="entry name" value="Dipeptide-binding Protein, Domain 1"/>
    <property type="match status" value="1"/>
</dbReference>
<sequence length="763" mass="86620">MAITSKKLLTTLAAVAGMTLTASSVVACGFSLQKIINREKSSDELIKTFGGTITSWNTAQTYMSNDHKVLANTNASLLGVDEYGRVYGDIFESNSDTNNPSKYVGKPNKEFTEWTYKIRDNINWYKWDGSEEAKITTDDFITAVDYIMRSSTNTSQVTGFWNSFIRGAKELNLYLTKNPKKTIKEAFAAIENDWDYPGTDGKPITVQGVKDGFGMTVDKDTRTVKYSLIKSAEYFETLLCHLSYAPIHLDNGKKAKDISADISYKDVYYSGAYLPKSFDSTEIDLVKNENYWFKDMVTIKSIKYLQANGATKARELFEAGDSSGFQINSADNFGWERYIGDDVYNPTFDHLYDTPVRNSLASSFFFFNPYNGNIDPDNPMGTEKSRRSVKASKLLQNKLVKGFIATSIQRSALVKYYSEKFDGDSNVSKMLRNIYTPANFAYDENNKDYIDYIKEAFVNVNPDKKEELSKIDLSDGVDVLGNNSELFFNKTTEQIIKEITDFMLDEGIISSRDEKFEIDTIQSPSNDAALNAARNNMFERFNEIPGNPIKLGAEKVNSGTEAYAKSWKGDIDFGWTDWTPDYQDPGCYLYSLTVDGDMKTITGTSRAFDEKVNDDGTKTYSIKNAAKTKSSVSEDFADAYTTFNNEIIKADVAKLPNSQRFKEFAKQEVDYMYKNFIIFPFFIDSSPVNYSVSQEIPYTNNYAFAYGTASYKDFTKMLKNKIVSRDEANAQKQRVQDYANSLTFENNYKKDDQNDRNYILYKK</sequence>
<proteinExistence type="predicted"/>
<dbReference type="PROSITE" id="PS51257">
    <property type="entry name" value="PROKAR_LIPOPROTEIN"/>
    <property type="match status" value="1"/>
</dbReference>
<dbReference type="KEGG" id="shj:SHELI_v1c05060"/>
<organism evidence="3 4">
    <name type="scientific">Spiroplasma helicoides</name>
    <dbReference type="NCBI Taxonomy" id="216938"/>
    <lineage>
        <taxon>Bacteria</taxon>
        <taxon>Bacillati</taxon>
        <taxon>Mycoplasmatota</taxon>
        <taxon>Mollicutes</taxon>
        <taxon>Entomoplasmatales</taxon>
        <taxon>Spiroplasmataceae</taxon>
        <taxon>Spiroplasma</taxon>
    </lineage>
</organism>
<feature type="chain" id="PRO_5008554035" evidence="1">
    <location>
        <begin position="28"/>
        <end position="763"/>
    </location>
</feature>
<dbReference type="Gene3D" id="3.40.190.10">
    <property type="entry name" value="Periplasmic binding protein-like II"/>
    <property type="match status" value="1"/>
</dbReference>
<evidence type="ECO:0000313" key="4">
    <source>
        <dbReference type="Proteomes" id="UP000094378"/>
    </source>
</evidence>
<dbReference type="EMBL" id="CP017015">
    <property type="protein sequence ID" value="AOG60457.1"/>
    <property type="molecule type" value="Genomic_DNA"/>
</dbReference>
<gene>
    <name evidence="3" type="primary">oppA</name>
    <name evidence="3" type="ORF">SHELI_v1c05060</name>
</gene>
<evidence type="ECO:0000313" key="3">
    <source>
        <dbReference type="EMBL" id="AOG60457.1"/>
    </source>
</evidence>
<keyword evidence="4" id="KW-1185">Reference proteome</keyword>
<feature type="domain" description="Solute-binding protein family 5" evidence="2">
    <location>
        <begin position="108"/>
        <end position="597"/>
    </location>
</feature>
<evidence type="ECO:0000259" key="2">
    <source>
        <dbReference type="Pfam" id="PF00496"/>
    </source>
</evidence>
<reference evidence="3 4" key="1">
    <citation type="submission" date="2016-08" db="EMBL/GenBank/DDBJ databases">
        <title>Complete genome sequence of Spiroplasma helicoides TABS-2 (DSM 22551).</title>
        <authorList>
            <person name="Shen W.-Y."/>
            <person name="Lo W.-S."/>
            <person name="Lai Y.-C."/>
            <person name="Kuo C.-H."/>
        </authorList>
    </citation>
    <scope>NUCLEOTIDE SEQUENCE [LARGE SCALE GENOMIC DNA]</scope>
    <source>
        <strain evidence="3 4">TABS-2</strain>
    </source>
</reference>
<dbReference type="SUPFAM" id="SSF53850">
    <property type="entry name" value="Periplasmic binding protein-like II"/>
    <property type="match status" value="1"/>
</dbReference>
<dbReference type="Proteomes" id="UP000094378">
    <property type="component" value="Chromosome"/>
</dbReference>
<accession>A0A1B3SKL4</accession>
<dbReference type="STRING" id="216938.SHELI_v1c05060"/>
<feature type="signal peptide" evidence="1">
    <location>
        <begin position="1"/>
        <end position="27"/>
    </location>
</feature>
<dbReference type="AlphaFoldDB" id="A0A1B3SKL4"/>
<dbReference type="OrthoDB" id="9801912at2"/>
<protein>
    <submittedName>
        <fullName evidence="3">Oligopeptide ABC transporter substrate-binding protein</fullName>
    </submittedName>
</protein>
<dbReference type="InterPro" id="IPR000914">
    <property type="entry name" value="SBP_5_dom"/>
</dbReference>
<dbReference type="Pfam" id="PF00496">
    <property type="entry name" value="SBP_bac_5"/>
    <property type="match status" value="1"/>
</dbReference>
<keyword evidence="1" id="KW-0732">Signal</keyword>
<name>A0A1B3SKL4_9MOLU</name>
<dbReference type="RefSeq" id="WP_069116410.1">
    <property type="nucleotide sequence ID" value="NZ_CP017015.1"/>
</dbReference>
<evidence type="ECO:0000256" key="1">
    <source>
        <dbReference type="SAM" id="SignalP"/>
    </source>
</evidence>